<evidence type="ECO:0000313" key="2">
    <source>
        <dbReference type="EMBL" id="RKQ73437.1"/>
    </source>
</evidence>
<dbReference type="InterPro" id="IPR017670">
    <property type="entry name" value="Phosphonate_degrad-assoc"/>
</dbReference>
<dbReference type="Pfam" id="PF01966">
    <property type="entry name" value="HD"/>
    <property type="match status" value="1"/>
</dbReference>
<comment type="caution">
    <text evidence="2">The sequence shown here is derived from an EMBL/GenBank/DDBJ whole genome shotgun (WGS) entry which is preliminary data.</text>
</comment>
<dbReference type="Gene3D" id="1.10.3210.10">
    <property type="entry name" value="Hypothetical protein af1432"/>
    <property type="match status" value="1"/>
</dbReference>
<dbReference type="AlphaFoldDB" id="A0A420WQW2"/>
<evidence type="ECO:0000313" key="3">
    <source>
        <dbReference type="Proteomes" id="UP000277424"/>
    </source>
</evidence>
<dbReference type="NCBIfam" id="TIGR03276">
    <property type="entry name" value="Phn-HD"/>
    <property type="match status" value="1"/>
</dbReference>
<dbReference type="InterPro" id="IPR006674">
    <property type="entry name" value="HD_domain"/>
</dbReference>
<organism evidence="2 3">
    <name type="scientific">Oceanibaculum indicum</name>
    <dbReference type="NCBI Taxonomy" id="526216"/>
    <lineage>
        <taxon>Bacteria</taxon>
        <taxon>Pseudomonadati</taxon>
        <taxon>Pseudomonadota</taxon>
        <taxon>Alphaproteobacteria</taxon>
        <taxon>Rhodospirillales</taxon>
        <taxon>Oceanibaculaceae</taxon>
        <taxon>Oceanibaculum</taxon>
    </lineage>
</organism>
<name>A0A420WQW2_9PROT</name>
<accession>A0A420WQW2</accession>
<dbReference type="CDD" id="cd00077">
    <property type="entry name" value="HDc"/>
    <property type="match status" value="1"/>
</dbReference>
<sequence>MSVQMTAPADPVDVIFDILVRKGDADYGGECVSQLQHALQCAMLAEQAGAESPLITAALLHDIGHLIDDRAHQMRDSGVDARHEAQAERYLKHWFGPDVTQPVRLHVDAKRYLCATDIAYWDGLSEGSKKSLEMQGGPFDRTEELEFIDLPYARDAVMLRRWDDMAKLKDAVTPPLEHFRRHVTASLLG</sequence>
<protein>
    <submittedName>
        <fullName evidence="2">Phosphonate degradation associated HDIG domain protein</fullName>
    </submittedName>
</protein>
<dbReference type="RefSeq" id="WP_220660219.1">
    <property type="nucleotide sequence ID" value="NZ_RBIG01000001.1"/>
</dbReference>
<dbReference type="EMBL" id="RBIG01000001">
    <property type="protein sequence ID" value="RKQ73437.1"/>
    <property type="molecule type" value="Genomic_DNA"/>
</dbReference>
<dbReference type="PANTHER" id="PTHR40202">
    <property type="match status" value="1"/>
</dbReference>
<dbReference type="InterPro" id="IPR052567">
    <property type="entry name" value="OP_Dioxygenase"/>
</dbReference>
<proteinExistence type="predicted"/>
<feature type="domain" description="HD" evidence="1">
    <location>
        <begin position="36"/>
        <end position="122"/>
    </location>
</feature>
<evidence type="ECO:0000259" key="1">
    <source>
        <dbReference type="Pfam" id="PF01966"/>
    </source>
</evidence>
<dbReference type="Proteomes" id="UP000277424">
    <property type="component" value="Unassembled WGS sequence"/>
</dbReference>
<dbReference type="InterPro" id="IPR003607">
    <property type="entry name" value="HD/PDEase_dom"/>
</dbReference>
<dbReference type="SUPFAM" id="SSF109604">
    <property type="entry name" value="HD-domain/PDEase-like"/>
    <property type="match status" value="1"/>
</dbReference>
<gene>
    <name evidence="2" type="ORF">BCL74_1225</name>
</gene>
<dbReference type="PANTHER" id="PTHR40202:SF1">
    <property type="entry name" value="HD DOMAIN-CONTAINING PROTEIN"/>
    <property type="match status" value="1"/>
</dbReference>
<reference evidence="2 3" key="1">
    <citation type="submission" date="2018-10" db="EMBL/GenBank/DDBJ databases">
        <title>Comparative analysis of microorganisms from saline springs in Andes Mountain Range, Colombia.</title>
        <authorList>
            <person name="Rubin E."/>
        </authorList>
    </citation>
    <scope>NUCLEOTIDE SEQUENCE [LARGE SCALE GENOMIC DNA]</scope>
    <source>
        <strain evidence="2 3">USBA 36</strain>
    </source>
</reference>